<evidence type="ECO:0000256" key="2">
    <source>
        <dbReference type="ARBA" id="ARBA00022840"/>
    </source>
</evidence>
<evidence type="ECO:0000259" key="4">
    <source>
        <dbReference type="PROSITE" id="PS50893"/>
    </source>
</evidence>
<evidence type="ECO:0000256" key="3">
    <source>
        <dbReference type="SAM" id="MobiDB-lite"/>
    </source>
</evidence>
<feature type="domain" description="ABC transporter" evidence="4">
    <location>
        <begin position="2"/>
        <end position="245"/>
    </location>
</feature>
<dbReference type="Gene3D" id="3.40.50.300">
    <property type="entry name" value="P-loop containing nucleotide triphosphate hydrolases"/>
    <property type="match status" value="1"/>
</dbReference>
<accession>A0ABZ2QVB9</accession>
<name>A0ABZ2QVB9_9ACTN</name>
<feature type="region of interest" description="Disordered" evidence="3">
    <location>
        <begin position="226"/>
        <end position="255"/>
    </location>
</feature>
<keyword evidence="6" id="KW-1185">Reference proteome</keyword>
<dbReference type="SMART" id="SM00382">
    <property type="entry name" value="AAA"/>
    <property type="match status" value="1"/>
</dbReference>
<dbReference type="InterPro" id="IPR003439">
    <property type="entry name" value="ABC_transporter-like_ATP-bd"/>
</dbReference>
<proteinExistence type="predicted"/>
<dbReference type="Proteomes" id="UP001626628">
    <property type="component" value="Chromosome"/>
</dbReference>
<dbReference type="PANTHER" id="PTHR24220:SF86">
    <property type="entry name" value="ABC TRANSPORTER ABCH.1"/>
    <property type="match status" value="1"/>
</dbReference>
<dbReference type="EMBL" id="CP147982">
    <property type="protein sequence ID" value="WXK80489.1"/>
    <property type="molecule type" value="Genomic_DNA"/>
</dbReference>
<organism evidence="5 6">
    <name type="scientific">Streptomyces sirii</name>
    <dbReference type="NCBI Taxonomy" id="3127701"/>
    <lineage>
        <taxon>Bacteria</taxon>
        <taxon>Bacillati</taxon>
        <taxon>Actinomycetota</taxon>
        <taxon>Actinomycetes</taxon>
        <taxon>Kitasatosporales</taxon>
        <taxon>Streptomycetaceae</taxon>
        <taxon>Streptomyces</taxon>
    </lineage>
</organism>
<keyword evidence="1" id="KW-0547">Nucleotide-binding</keyword>
<evidence type="ECO:0000256" key="1">
    <source>
        <dbReference type="ARBA" id="ARBA00022741"/>
    </source>
</evidence>
<keyword evidence="2 5" id="KW-0067">ATP-binding</keyword>
<evidence type="ECO:0000313" key="6">
    <source>
        <dbReference type="Proteomes" id="UP001626628"/>
    </source>
</evidence>
<gene>
    <name evidence="5" type="ORF">WAB15_33265</name>
</gene>
<dbReference type="InterPro" id="IPR003593">
    <property type="entry name" value="AAA+_ATPase"/>
</dbReference>
<evidence type="ECO:0000313" key="5">
    <source>
        <dbReference type="EMBL" id="WXK80489.1"/>
    </source>
</evidence>
<dbReference type="InterPro" id="IPR027417">
    <property type="entry name" value="P-loop_NTPase"/>
</dbReference>
<dbReference type="RefSeq" id="WP_399150267.1">
    <property type="nucleotide sequence ID" value="NZ_CP147982.1"/>
</dbReference>
<sequence length="255" mass="26748">MYHLDGVTKCYRSARDGGVVRALDGVGLFVEDGDGLVVRGPAGAGKSTLLRILGGLERPTRGSVVLNGTDLATVTECRLARIRAESVGIALGTGGDLPPGLTVRQSVAGALVPLGLRPADCRELADRALAEVGVPDEQLTWPTHELDAGSQRLVALARALVKRPSVLLADQPTAGLPAGARACVVAVFARLWSERRLSCVVATEDDALARHAPRLATLSRGRVTALTRRRGAGPAVPSGRPATRPVQGRDDRRDE</sequence>
<dbReference type="GO" id="GO:0005524">
    <property type="term" value="F:ATP binding"/>
    <property type="evidence" value="ECO:0007669"/>
    <property type="project" value="UniProtKB-KW"/>
</dbReference>
<dbReference type="PANTHER" id="PTHR24220">
    <property type="entry name" value="IMPORT ATP-BINDING PROTEIN"/>
    <property type="match status" value="1"/>
</dbReference>
<dbReference type="InterPro" id="IPR015854">
    <property type="entry name" value="ABC_transpr_LolD-like"/>
</dbReference>
<dbReference type="SUPFAM" id="SSF52540">
    <property type="entry name" value="P-loop containing nucleoside triphosphate hydrolases"/>
    <property type="match status" value="1"/>
</dbReference>
<protein>
    <submittedName>
        <fullName evidence="5">ATP-binding cassette domain-containing protein</fullName>
    </submittedName>
</protein>
<dbReference type="PROSITE" id="PS50893">
    <property type="entry name" value="ABC_TRANSPORTER_2"/>
    <property type="match status" value="1"/>
</dbReference>
<reference evidence="5 6" key="1">
    <citation type="submission" date="2024-03" db="EMBL/GenBank/DDBJ databases">
        <title>The complete genome of Streptomyces sirii sp.nov.</title>
        <authorList>
            <person name="Zakalyukina Y.V."/>
            <person name="Belik A.R."/>
            <person name="Biryukov M.V."/>
            <person name="Baturina O.A."/>
            <person name="Kabilov M.R."/>
        </authorList>
    </citation>
    <scope>NUCLEOTIDE SEQUENCE [LARGE SCALE GENOMIC DNA]</scope>
    <source>
        <strain evidence="5 6">BP-8</strain>
    </source>
</reference>
<dbReference type="Pfam" id="PF00005">
    <property type="entry name" value="ABC_tran"/>
    <property type="match status" value="1"/>
</dbReference>